<proteinExistence type="predicted"/>
<dbReference type="EMBL" id="VOBQ01000010">
    <property type="protein sequence ID" value="TWO70881.1"/>
    <property type="molecule type" value="Genomic_DNA"/>
</dbReference>
<dbReference type="AlphaFoldDB" id="A0A562ZRA0"/>
<gene>
    <name evidence="1" type="ORF">FN976_13030</name>
</gene>
<accession>A0A562ZRA0</accession>
<organism evidence="1 2">
    <name type="scientific">Caenimonas sedimenti</name>
    <dbReference type="NCBI Taxonomy" id="2596921"/>
    <lineage>
        <taxon>Bacteria</taxon>
        <taxon>Pseudomonadati</taxon>
        <taxon>Pseudomonadota</taxon>
        <taxon>Betaproteobacteria</taxon>
        <taxon>Burkholderiales</taxon>
        <taxon>Comamonadaceae</taxon>
        <taxon>Caenimonas</taxon>
    </lineage>
</organism>
<dbReference type="OrthoDB" id="8907991at2"/>
<sequence>MDLRLSLLDSFQATGSDGASYKVRAYDRLAPDPSLGGEHWESTGEIEYRLDDGRRLEVERGGKARIVGGNVELTLPRAAAV</sequence>
<comment type="caution">
    <text evidence="1">The sequence shown here is derived from an EMBL/GenBank/DDBJ whole genome shotgun (WGS) entry which is preliminary data.</text>
</comment>
<dbReference type="Proteomes" id="UP000318199">
    <property type="component" value="Unassembled WGS sequence"/>
</dbReference>
<evidence type="ECO:0000313" key="1">
    <source>
        <dbReference type="EMBL" id="TWO70881.1"/>
    </source>
</evidence>
<keyword evidence="2" id="KW-1185">Reference proteome</keyword>
<dbReference type="RefSeq" id="WP_145893470.1">
    <property type="nucleotide sequence ID" value="NZ_VOBQ01000010.1"/>
</dbReference>
<name>A0A562ZRA0_9BURK</name>
<protein>
    <submittedName>
        <fullName evidence="1">Uncharacterized protein</fullName>
    </submittedName>
</protein>
<reference evidence="1 2" key="1">
    <citation type="submission" date="2019-07" db="EMBL/GenBank/DDBJ databases">
        <title>Caenimonas sedimenti sp. nov., isolated from activated sludge.</title>
        <authorList>
            <person name="Xu J."/>
        </authorList>
    </citation>
    <scope>NUCLEOTIDE SEQUENCE [LARGE SCALE GENOMIC DNA]</scope>
    <source>
        <strain evidence="1 2">HX-9-20</strain>
    </source>
</reference>
<evidence type="ECO:0000313" key="2">
    <source>
        <dbReference type="Proteomes" id="UP000318199"/>
    </source>
</evidence>